<name>A0A6B3N3P1_9CYAN</name>
<evidence type="ECO:0000256" key="3">
    <source>
        <dbReference type="ARBA" id="ARBA00022946"/>
    </source>
</evidence>
<dbReference type="PROSITE" id="PS51296">
    <property type="entry name" value="RIESKE"/>
    <property type="match status" value="1"/>
</dbReference>
<evidence type="ECO:0000256" key="5">
    <source>
        <dbReference type="ARBA" id="ARBA00023004"/>
    </source>
</evidence>
<keyword evidence="7" id="KW-1133">Transmembrane helix</keyword>
<evidence type="ECO:0000256" key="1">
    <source>
        <dbReference type="ARBA" id="ARBA00022714"/>
    </source>
</evidence>
<dbReference type="AlphaFoldDB" id="A0A6B3N3P1"/>
<keyword evidence="7" id="KW-0472">Membrane</keyword>
<dbReference type="GO" id="GO:0010277">
    <property type="term" value="F:chlorophyllide a oxygenase activity"/>
    <property type="evidence" value="ECO:0007669"/>
    <property type="project" value="InterPro"/>
</dbReference>
<evidence type="ECO:0000256" key="6">
    <source>
        <dbReference type="ARBA" id="ARBA00023014"/>
    </source>
</evidence>
<keyword evidence="3" id="KW-0809">Transit peptide</keyword>
<dbReference type="PROSITE" id="PS00570">
    <property type="entry name" value="RING_HYDROXYL_ALPHA"/>
    <property type="match status" value="1"/>
</dbReference>
<dbReference type="InterPro" id="IPR050584">
    <property type="entry name" value="Cholesterol_7-desaturase"/>
</dbReference>
<reference evidence="9" key="1">
    <citation type="submission" date="2019-11" db="EMBL/GenBank/DDBJ databases">
        <title>Genomic insights into an expanded diversity of filamentous marine cyanobacteria reveals the extraordinary biosynthetic potential of Moorea and Okeania.</title>
        <authorList>
            <person name="Ferreira Leao T."/>
            <person name="Wang M."/>
            <person name="Moss N."/>
            <person name="Da Silva R."/>
            <person name="Sanders J."/>
            <person name="Nurk S."/>
            <person name="Gurevich A."/>
            <person name="Humphrey G."/>
            <person name="Reher R."/>
            <person name="Zhu Q."/>
            <person name="Belda-Ferre P."/>
            <person name="Glukhov E."/>
            <person name="Rex R."/>
            <person name="Dorrestein P.C."/>
            <person name="Knight R."/>
            <person name="Pevzner P."/>
            <person name="Gerwick W.H."/>
            <person name="Gerwick L."/>
        </authorList>
    </citation>
    <scope>NUCLEOTIDE SEQUENCE</scope>
    <source>
        <strain evidence="9">SIO1C4</strain>
    </source>
</reference>
<feature type="transmembrane region" description="Helical" evidence="7">
    <location>
        <begin position="397"/>
        <end position="414"/>
    </location>
</feature>
<dbReference type="Pfam" id="PF08417">
    <property type="entry name" value="PaO"/>
    <property type="match status" value="1"/>
</dbReference>
<dbReference type="EMBL" id="JAAHFQ010000002">
    <property type="protein sequence ID" value="NER26120.1"/>
    <property type="molecule type" value="Genomic_DNA"/>
</dbReference>
<dbReference type="InterPro" id="IPR013626">
    <property type="entry name" value="PaO"/>
</dbReference>
<keyword evidence="7" id="KW-0812">Transmembrane</keyword>
<keyword evidence="5" id="KW-0408">Iron</keyword>
<sequence length="452" mass="51593">MTITPNKPNTEQSIVTSTETETNQEFNWKNCWYPVTFLQDLPQDCPYSFSIYDQAFVLFRNQEGKLGCLTDRCPHRAAKLSDGQIRDGKIECLYHGWQFNTNGQCLHIPQLPADAKIPAKACVQEFTVVECQGIVWMWRGEPEAAEEKQIPSLAQLEDTKYFSLDYVIDLPYDQTYFMENVIDPAHIPISHHGSMSDRNYAQPLEMEAISVSVKGIQGRYRKTNVKNGGWTSLDFIAPNLILYQDFYRKGDGGTASTALYSLPLGKGRCRILVRNYQNFSTWKLKLQPRWFEHLFRSRVLEEDLELIEGQQMQVKSLGKSIKEIYLPLKTSDLLVLEYRKWLDKYGSSLPYYQGYSTSKPDGVSEDFSLFTSAGDRFSRHTKICNSCYGAYRVTSQMKPILVGVAIALAALAIISDIDWISLVTVTLALFTVTLAFIAQKLKTKLEKSYRAK</sequence>
<dbReference type="GO" id="GO:0005737">
    <property type="term" value="C:cytoplasm"/>
    <property type="evidence" value="ECO:0007669"/>
    <property type="project" value="TreeGrafter"/>
</dbReference>
<dbReference type="InterPro" id="IPR015881">
    <property type="entry name" value="ARHD_Rieske_2Fe_2S"/>
</dbReference>
<dbReference type="GO" id="GO:0005506">
    <property type="term" value="F:iron ion binding"/>
    <property type="evidence" value="ECO:0007669"/>
    <property type="project" value="InterPro"/>
</dbReference>
<gene>
    <name evidence="9" type="ORF">F6J89_00195</name>
</gene>
<dbReference type="SUPFAM" id="SSF55961">
    <property type="entry name" value="Bet v1-like"/>
    <property type="match status" value="1"/>
</dbReference>
<organism evidence="9">
    <name type="scientific">Symploca sp. SIO1C4</name>
    <dbReference type="NCBI Taxonomy" id="2607765"/>
    <lineage>
        <taxon>Bacteria</taxon>
        <taxon>Bacillati</taxon>
        <taxon>Cyanobacteriota</taxon>
        <taxon>Cyanophyceae</taxon>
        <taxon>Coleofasciculales</taxon>
        <taxon>Coleofasciculaceae</taxon>
        <taxon>Symploca</taxon>
    </lineage>
</organism>
<dbReference type="InterPro" id="IPR017941">
    <property type="entry name" value="Rieske_2Fe-2S"/>
</dbReference>
<dbReference type="Pfam" id="PF00355">
    <property type="entry name" value="Rieske"/>
    <property type="match status" value="1"/>
</dbReference>
<dbReference type="SUPFAM" id="SSF50022">
    <property type="entry name" value="ISP domain"/>
    <property type="match status" value="1"/>
</dbReference>
<proteinExistence type="predicted"/>
<dbReference type="InterPro" id="IPR036922">
    <property type="entry name" value="Rieske_2Fe-2S_sf"/>
</dbReference>
<feature type="domain" description="Rieske" evidence="8">
    <location>
        <begin position="32"/>
        <end position="137"/>
    </location>
</feature>
<evidence type="ECO:0000256" key="4">
    <source>
        <dbReference type="ARBA" id="ARBA00023002"/>
    </source>
</evidence>
<dbReference type="Gene3D" id="3.90.380.10">
    <property type="entry name" value="Naphthalene 1,2-dioxygenase Alpha Subunit, Chain A, domain 1"/>
    <property type="match status" value="1"/>
</dbReference>
<evidence type="ECO:0000256" key="2">
    <source>
        <dbReference type="ARBA" id="ARBA00022723"/>
    </source>
</evidence>
<dbReference type="PANTHER" id="PTHR21266">
    <property type="entry name" value="IRON-SULFUR DOMAIN CONTAINING PROTEIN"/>
    <property type="match status" value="1"/>
</dbReference>
<accession>A0A6B3N3P1</accession>
<dbReference type="PANTHER" id="PTHR21266:SF29">
    <property type="entry name" value="PROTEIN TIC 55, CHLOROPLASTIC"/>
    <property type="match status" value="1"/>
</dbReference>
<evidence type="ECO:0000313" key="9">
    <source>
        <dbReference type="EMBL" id="NER26120.1"/>
    </source>
</evidence>
<feature type="transmembrane region" description="Helical" evidence="7">
    <location>
        <begin position="420"/>
        <end position="438"/>
    </location>
</feature>
<evidence type="ECO:0000259" key="8">
    <source>
        <dbReference type="PROSITE" id="PS51296"/>
    </source>
</evidence>
<keyword evidence="6" id="KW-0411">Iron-sulfur</keyword>
<dbReference type="GO" id="GO:0016705">
    <property type="term" value="F:oxidoreductase activity, acting on paired donors, with incorporation or reduction of molecular oxygen"/>
    <property type="evidence" value="ECO:0007669"/>
    <property type="project" value="UniProtKB-ARBA"/>
</dbReference>
<keyword evidence="1" id="KW-0001">2Fe-2S</keyword>
<dbReference type="Gene3D" id="2.102.10.10">
    <property type="entry name" value="Rieske [2Fe-2S] iron-sulphur domain"/>
    <property type="match status" value="1"/>
</dbReference>
<comment type="caution">
    <text evidence="9">The sequence shown here is derived from an EMBL/GenBank/DDBJ whole genome shotgun (WGS) entry which is preliminary data.</text>
</comment>
<keyword evidence="2" id="KW-0479">Metal-binding</keyword>
<protein>
    <submittedName>
        <fullName evidence="9">Rieske 2Fe-2S domain-containing protein</fullName>
    </submittedName>
</protein>
<evidence type="ECO:0000256" key="7">
    <source>
        <dbReference type="SAM" id="Phobius"/>
    </source>
</evidence>
<keyword evidence="4" id="KW-0560">Oxidoreductase</keyword>
<dbReference type="GO" id="GO:0051537">
    <property type="term" value="F:2 iron, 2 sulfur cluster binding"/>
    <property type="evidence" value="ECO:0007669"/>
    <property type="project" value="UniProtKB-KW"/>
</dbReference>